<feature type="transmembrane region" description="Helical" evidence="7">
    <location>
        <begin position="140"/>
        <end position="163"/>
    </location>
</feature>
<evidence type="ECO:0000256" key="6">
    <source>
        <dbReference type="ARBA" id="ARBA00023136"/>
    </source>
</evidence>
<dbReference type="PANTHER" id="PTHR43744">
    <property type="entry name" value="ABC TRANSPORTER PERMEASE PROTEIN MG189-RELATED-RELATED"/>
    <property type="match status" value="1"/>
</dbReference>
<proteinExistence type="inferred from homology"/>
<feature type="transmembrane region" description="Helical" evidence="7">
    <location>
        <begin position="107"/>
        <end position="128"/>
    </location>
</feature>
<feature type="transmembrane region" description="Helical" evidence="7">
    <location>
        <begin position="12"/>
        <end position="33"/>
    </location>
</feature>
<dbReference type="InterPro" id="IPR035906">
    <property type="entry name" value="MetI-like_sf"/>
</dbReference>
<evidence type="ECO:0000313" key="9">
    <source>
        <dbReference type="EMBL" id="RKN85627.1"/>
    </source>
</evidence>
<dbReference type="SUPFAM" id="SSF161098">
    <property type="entry name" value="MetI-like"/>
    <property type="match status" value="1"/>
</dbReference>
<sequence>METRHSYSARLLLLELVALLLALLFLAPFYFVIVNSVKSFGDLLVNAAGLPQSLHFENYSRVWEITKFPSAFVNSLLITLFSNIGLIVISAMAAYRIVRVPSRFNKLLFLAFIAAMVIPFQSVMIPLVRVADRLHLMDSIPGLVVCYLGFGVSLNLFLYHGFVKEIPREIEESAVVDGCSPFGVFWRIVFPLLKPMSVTILLLNSLWIWNDFLLPSLVLSSPELRTIPLATYSFFGQYTKQWDLALAGLVLSVTPIVLFFLVMQRHIIEGITAGSVKG</sequence>
<evidence type="ECO:0000313" key="10">
    <source>
        <dbReference type="Proteomes" id="UP000282311"/>
    </source>
</evidence>
<dbReference type="EMBL" id="RBAH01000004">
    <property type="protein sequence ID" value="RKN85627.1"/>
    <property type="molecule type" value="Genomic_DNA"/>
</dbReference>
<dbReference type="CDD" id="cd06261">
    <property type="entry name" value="TM_PBP2"/>
    <property type="match status" value="1"/>
</dbReference>
<comment type="caution">
    <text evidence="9">The sequence shown here is derived from an EMBL/GenBank/DDBJ whole genome shotgun (WGS) entry which is preliminary data.</text>
</comment>
<dbReference type="AlphaFoldDB" id="A0A3B0CMK9"/>
<dbReference type="PANTHER" id="PTHR43744:SF12">
    <property type="entry name" value="ABC TRANSPORTER PERMEASE PROTEIN MG189-RELATED"/>
    <property type="match status" value="1"/>
</dbReference>
<evidence type="ECO:0000256" key="5">
    <source>
        <dbReference type="ARBA" id="ARBA00022989"/>
    </source>
</evidence>
<feature type="domain" description="ABC transmembrane type-1" evidence="8">
    <location>
        <begin position="72"/>
        <end position="263"/>
    </location>
</feature>
<dbReference type="GO" id="GO:0005886">
    <property type="term" value="C:plasma membrane"/>
    <property type="evidence" value="ECO:0007669"/>
    <property type="project" value="UniProtKB-SubCell"/>
</dbReference>
<evidence type="ECO:0000256" key="3">
    <source>
        <dbReference type="ARBA" id="ARBA00022475"/>
    </source>
</evidence>
<keyword evidence="10" id="KW-1185">Reference proteome</keyword>
<gene>
    <name evidence="9" type="ORF">D7M11_08085</name>
</gene>
<evidence type="ECO:0000256" key="2">
    <source>
        <dbReference type="ARBA" id="ARBA00022448"/>
    </source>
</evidence>
<keyword evidence="5 7" id="KW-1133">Transmembrane helix</keyword>
<feature type="transmembrane region" description="Helical" evidence="7">
    <location>
        <begin position="184"/>
        <end position="209"/>
    </location>
</feature>
<comment type="subcellular location">
    <subcellularLocation>
        <location evidence="1 7">Cell membrane</location>
        <topology evidence="1 7">Multi-pass membrane protein</topology>
    </subcellularLocation>
</comment>
<dbReference type="InterPro" id="IPR000515">
    <property type="entry name" value="MetI-like"/>
</dbReference>
<dbReference type="RefSeq" id="WP_120746649.1">
    <property type="nucleotide sequence ID" value="NZ_RBAH01000004.1"/>
</dbReference>
<accession>A0A3B0CMK9</accession>
<keyword evidence="4 7" id="KW-0812">Transmembrane</keyword>
<comment type="similarity">
    <text evidence="7">Belongs to the binding-protein-dependent transport system permease family.</text>
</comment>
<evidence type="ECO:0000259" key="8">
    <source>
        <dbReference type="PROSITE" id="PS50928"/>
    </source>
</evidence>
<reference evidence="9 10" key="1">
    <citation type="journal article" date="2007" name="Int. J. Syst. Evol. Microbiol.">
        <title>Paenibacillus ginsengarvi sp. nov., isolated from soil from ginseng cultivation.</title>
        <authorList>
            <person name="Yoon M.H."/>
            <person name="Ten L.N."/>
            <person name="Im W.T."/>
        </authorList>
    </citation>
    <scope>NUCLEOTIDE SEQUENCE [LARGE SCALE GENOMIC DNA]</scope>
    <source>
        <strain evidence="9 10">KCTC 13059</strain>
    </source>
</reference>
<evidence type="ECO:0000256" key="1">
    <source>
        <dbReference type="ARBA" id="ARBA00004651"/>
    </source>
</evidence>
<keyword evidence="3" id="KW-1003">Cell membrane</keyword>
<dbReference type="GO" id="GO:0055085">
    <property type="term" value="P:transmembrane transport"/>
    <property type="evidence" value="ECO:0007669"/>
    <property type="project" value="InterPro"/>
</dbReference>
<feature type="transmembrane region" description="Helical" evidence="7">
    <location>
        <begin position="244"/>
        <end position="262"/>
    </location>
</feature>
<dbReference type="Pfam" id="PF00528">
    <property type="entry name" value="BPD_transp_1"/>
    <property type="match status" value="1"/>
</dbReference>
<evidence type="ECO:0000256" key="4">
    <source>
        <dbReference type="ARBA" id="ARBA00022692"/>
    </source>
</evidence>
<dbReference type="OrthoDB" id="9772609at2"/>
<keyword evidence="6 7" id="KW-0472">Membrane</keyword>
<evidence type="ECO:0000256" key="7">
    <source>
        <dbReference type="RuleBase" id="RU363032"/>
    </source>
</evidence>
<dbReference type="PROSITE" id="PS50928">
    <property type="entry name" value="ABC_TM1"/>
    <property type="match status" value="1"/>
</dbReference>
<protein>
    <submittedName>
        <fullName evidence="9">Carbohydrate ABC transporter permease</fullName>
    </submittedName>
</protein>
<dbReference type="Gene3D" id="1.10.3720.10">
    <property type="entry name" value="MetI-like"/>
    <property type="match status" value="1"/>
</dbReference>
<organism evidence="9 10">
    <name type="scientific">Paenibacillus ginsengarvi</name>
    <dbReference type="NCBI Taxonomy" id="400777"/>
    <lineage>
        <taxon>Bacteria</taxon>
        <taxon>Bacillati</taxon>
        <taxon>Bacillota</taxon>
        <taxon>Bacilli</taxon>
        <taxon>Bacillales</taxon>
        <taxon>Paenibacillaceae</taxon>
        <taxon>Paenibacillus</taxon>
    </lineage>
</organism>
<keyword evidence="2 7" id="KW-0813">Transport</keyword>
<name>A0A3B0CMK9_9BACL</name>
<feature type="transmembrane region" description="Helical" evidence="7">
    <location>
        <begin position="71"/>
        <end position="95"/>
    </location>
</feature>
<dbReference type="Proteomes" id="UP000282311">
    <property type="component" value="Unassembled WGS sequence"/>
</dbReference>